<dbReference type="EMBL" id="JBHLYR010000002">
    <property type="protein sequence ID" value="MFB9990423.1"/>
    <property type="molecule type" value="Genomic_DNA"/>
</dbReference>
<evidence type="ECO:0000313" key="7">
    <source>
        <dbReference type="EMBL" id="MFB9990423.1"/>
    </source>
</evidence>
<dbReference type="Gene3D" id="3.30.450.20">
    <property type="entry name" value="PAS domain"/>
    <property type="match status" value="1"/>
</dbReference>
<dbReference type="Gene3D" id="3.30.565.10">
    <property type="entry name" value="Histidine kinase-like ATPase, C-terminal domain"/>
    <property type="match status" value="1"/>
</dbReference>
<evidence type="ECO:0000256" key="4">
    <source>
        <dbReference type="ARBA" id="ARBA00022777"/>
    </source>
</evidence>
<dbReference type="InterPro" id="IPR004358">
    <property type="entry name" value="Sig_transdc_His_kin-like_C"/>
</dbReference>
<dbReference type="Pfam" id="PF08448">
    <property type="entry name" value="PAS_4"/>
    <property type="match status" value="1"/>
</dbReference>
<accession>A0ABV6ASF1</accession>
<keyword evidence="8" id="KW-1185">Reference proteome</keyword>
<dbReference type="InterPro" id="IPR050351">
    <property type="entry name" value="BphY/WalK/GraS-like"/>
</dbReference>
<reference evidence="7 8" key="1">
    <citation type="submission" date="2024-09" db="EMBL/GenBank/DDBJ databases">
        <authorList>
            <person name="Sun Q."/>
            <person name="Mori K."/>
        </authorList>
    </citation>
    <scope>NUCLEOTIDE SEQUENCE [LARGE SCALE GENOMIC DNA]</scope>
    <source>
        <strain evidence="7 8">JCM 13503</strain>
    </source>
</reference>
<dbReference type="InterPro" id="IPR013656">
    <property type="entry name" value="PAS_4"/>
</dbReference>
<keyword evidence="7" id="KW-0547">Nucleotide-binding</keyword>
<keyword evidence="3" id="KW-0808">Transferase</keyword>
<dbReference type="Proteomes" id="UP001589733">
    <property type="component" value="Unassembled WGS sequence"/>
</dbReference>
<dbReference type="InterPro" id="IPR005467">
    <property type="entry name" value="His_kinase_dom"/>
</dbReference>
<evidence type="ECO:0000313" key="8">
    <source>
        <dbReference type="Proteomes" id="UP001589733"/>
    </source>
</evidence>
<dbReference type="PROSITE" id="PS50113">
    <property type="entry name" value="PAC"/>
    <property type="match status" value="1"/>
</dbReference>
<dbReference type="PANTHER" id="PTHR42878">
    <property type="entry name" value="TWO-COMPONENT HISTIDINE KINASE"/>
    <property type="match status" value="1"/>
</dbReference>
<dbReference type="InterPro" id="IPR035965">
    <property type="entry name" value="PAS-like_dom_sf"/>
</dbReference>
<dbReference type="Pfam" id="PF02518">
    <property type="entry name" value="HATPase_c"/>
    <property type="match status" value="1"/>
</dbReference>
<dbReference type="RefSeq" id="WP_380004314.1">
    <property type="nucleotide sequence ID" value="NZ_JBHLYR010000002.1"/>
</dbReference>
<dbReference type="EC" id="2.7.13.3" evidence="2"/>
<gene>
    <name evidence="7" type="ORF">ACFFLM_00230</name>
</gene>
<dbReference type="PANTHER" id="PTHR42878:SF15">
    <property type="entry name" value="BACTERIOPHYTOCHROME"/>
    <property type="match status" value="1"/>
</dbReference>
<organism evidence="7 8">
    <name type="scientific">Deinococcus oregonensis</name>
    <dbReference type="NCBI Taxonomy" id="1805970"/>
    <lineage>
        <taxon>Bacteria</taxon>
        <taxon>Thermotogati</taxon>
        <taxon>Deinococcota</taxon>
        <taxon>Deinococci</taxon>
        <taxon>Deinococcales</taxon>
        <taxon>Deinococcaceae</taxon>
        <taxon>Deinococcus</taxon>
    </lineage>
</organism>
<dbReference type="SUPFAM" id="SSF55874">
    <property type="entry name" value="ATPase domain of HSP90 chaperone/DNA topoisomerase II/histidine kinase"/>
    <property type="match status" value="1"/>
</dbReference>
<proteinExistence type="predicted"/>
<evidence type="ECO:0000256" key="1">
    <source>
        <dbReference type="ARBA" id="ARBA00000085"/>
    </source>
</evidence>
<dbReference type="SMART" id="SM00387">
    <property type="entry name" value="HATPase_c"/>
    <property type="match status" value="1"/>
</dbReference>
<dbReference type="InterPro" id="IPR003594">
    <property type="entry name" value="HATPase_dom"/>
</dbReference>
<keyword evidence="4" id="KW-0418">Kinase</keyword>
<dbReference type="SUPFAM" id="SSF55785">
    <property type="entry name" value="PYP-like sensor domain (PAS domain)"/>
    <property type="match status" value="1"/>
</dbReference>
<name>A0ABV6ASF1_9DEIO</name>
<dbReference type="InterPro" id="IPR036890">
    <property type="entry name" value="HATPase_C_sf"/>
</dbReference>
<keyword evidence="7" id="KW-0067">ATP-binding</keyword>
<evidence type="ECO:0000259" key="5">
    <source>
        <dbReference type="PROSITE" id="PS50109"/>
    </source>
</evidence>
<comment type="caution">
    <text evidence="7">The sequence shown here is derived from an EMBL/GenBank/DDBJ whole genome shotgun (WGS) entry which is preliminary data.</text>
</comment>
<comment type="catalytic activity">
    <reaction evidence="1">
        <text>ATP + protein L-histidine = ADP + protein N-phospho-L-histidine.</text>
        <dbReference type="EC" id="2.7.13.3"/>
    </reaction>
</comment>
<dbReference type="PROSITE" id="PS50109">
    <property type="entry name" value="HIS_KIN"/>
    <property type="match status" value="1"/>
</dbReference>
<dbReference type="InterPro" id="IPR000700">
    <property type="entry name" value="PAS-assoc_C"/>
</dbReference>
<evidence type="ECO:0000259" key="6">
    <source>
        <dbReference type="PROSITE" id="PS50113"/>
    </source>
</evidence>
<evidence type="ECO:0000256" key="3">
    <source>
        <dbReference type="ARBA" id="ARBA00022679"/>
    </source>
</evidence>
<dbReference type="GO" id="GO:0005524">
    <property type="term" value="F:ATP binding"/>
    <property type="evidence" value="ECO:0007669"/>
    <property type="project" value="UniProtKB-KW"/>
</dbReference>
<dbReference type="PRINTS" id="PR00344">
    <property type="entry name" value="BCTRLSENSOR"/>
</dbReference>
<feature type="domain" description="Histidine kinase" evidence="5">
    <location>
        <begin position="161"/>
        <end position="374"/>
    </location>
</feature>
<evidence type="ECO:0000256" key="2">
    <source>
        <dbReference type="ARBA" id="ARBA00012438"/>
    </source>
</evidence>
<sequence length="378" mass="41890">MTAPDQTPSAPDFTLFYDAPVAMVWLTPDGRIQHLNTLAYGLLKLPPEPQDGRRFAGLLPTALQPTFTAFLKQVAAGAAAQTLETQLTQRDGTTIDVRVDLVAGRIAGQLTHFHLVLTDITVYKQAHQTLLDGHAALDLQIERGTTQNRVLNDELEQVMAAVIQGLSLPASCLMSAVGRLRQGQGAEAGREDTPMLVIERASQQLMAILQSVERYMQARNFRSRIRPVALKQVLRDVLKKSKPLLANRQVQITHDPLPVIQSCGHTLTLILEEYVANALKYTRSCEAARIHIRVQELELEYVISVEDNGVGFDMRQKERLFGLFQRQHPSSQYESFGLGLALVRRVAERFGGRAWGEGVVDQGATFSFSCPKPPTFQG</sequence>
<protein>
    <recommendedName>
        <fullName evidence="2">histidine kinase</fullName>
        <ecNumber evidence="2">2.7.13.3</ecNumber>
    </recommendedName>
</protein>
<feature type="domain" description="PAC" evidence="6">
    <location>
        <begin position="81"/>
        <end position="132"/>
    </location>
</feature>